<dbReference type="UniPathway" id="UPA00109">
    <property type="reaction ID" value="UER00185"/>
</dbReference>
<comment type="subunit">
    <text evidence="11">Monomer.</text>
</comment>
<dbReference type="PANTHER" id="PTHR11406">
    <property type="entry name" value="PHOSPHOGLYCERATE KINASE"/>
    <property type="match status" value="1"/>
</dbReference>
<protein>
    <recommendedName>
        <fullName evidence="4 10">Phosphoglycerate kinase</fullName>
        <ecNumber evidence="4 10">2.7.2.3</ecNumber>
    </recommendedName>
</protein>
<dbReference type="InterPro" id="IPR015824">
    <property type="entry name" value="Phosphoglycerate_kinase_N"/>
</dbReference>
<dbReference type="Gene3D" id="3.40.50.1260">
    <property type="entry name" value="Phosphoglycerate kinase, N-terminal domain"/>
    <property type="match status" value="2"/>
</dbReference>
<dbReference type="VEuPathDB" id="TriTrypDB:TvY486_1102390"/>
<evidence type="ECO:0000256" key="10">
    <source>
        <dbReference type="RuleBase" id="RU000532"/>
    </source>
</evidence>
<evidence type="ECO:0000256" key="5">
    <source>
        <dbReference type="ARBA" id="ARBA00022679"/>
    </source>
</evidence>
<evidence type="ECO:0000256" key="7">
    <source>
        <dbReference type="ARBA" id="ARBA00022777"/>
    </source>
</evidence>
<dbReference type="SUPFAM" id="SSF53748">
    <property type="entry name" value="Phosphoglycerate kinase"/>
    <property type="match status" value="1"/>
</dbReference>
<dbReference type="InterPro" id="IPR018490">
    <property type="entry name" value="cNMP-bd_dom_sf"/>
</dbReference>
<comment type="similarity">
    <text evidence="3 10">Belongs to the phosphoglycerate kinase family.</text>
</comment>
<gene>
    <name evidence="14" type="ORF">TVY486_1102390</name>
</gene>
<comment type="catalytic activity">
    <reaction evidence="1 10">
        <text>(2R)-3-phosphoglycerate + ATP = (2R)-3-phospho-glyceroyl phosphate + ADP</text>
        <dbReference type="Rhea" id="RHEA:14801"/>
        <dbReference type="ChEBI" id="CHEBI:30616"/>
        <dbReference type="ChEBI" id="CHEBI:57604"/>
        <dbReference type="ChEBI" id="CHEBI:58272"/>
        <dbReference type="ChEBI" id="CHEBI:456216"/>
        <dbReference type="EC" id="2.7.2.3"/>
    </reaction>
</comment>
<feature type="transmembrane region" description="Helical" evidence="12">
    <location>
        <begin position="747"/>
        <end position="769"/>
    </location>
</feature>
<comment type="cofactor">
    <cofactor evidence="2">
        <name>Mg(2+)</name>
        <dbReference type="ChEBI" id="CHEBI:18420"/>
    </cofactor>
</comment>
<evidence type="ECO:0000256" key="4">
    <source>
        <dbReference type="ARBA" id="ARBA00013061"/>
    </source>
</evidence>
<feature type="domain" description="Cyclic nucleotide-binding" evidence="13">
    <location>
        <begin position="521"/>
        <end position="641"/>
    </location>
</feature>
<dbReference type="EMBL" id="HE573027">
    <property type="protein sequence ID" value="CCC52754.1"/>
    <property type="molecule type" value="Genomic_DNA"/>
</dbReference>
<accession>G0UAC1</accession>
<evidence type="ECO:0000256" key="6">
    <source>
        <dbReference type="ARBA" id="ARBA00022741"/>
    </source>
</evidence>
<evidence type="ECO:0000256" key="12">
    <source>
        <dbReference type="SAM" id="Phobius"/>
    </source>
</evidence>
<dbReference type="PROSITE" id="PS50042">
    <property type="entry name" value="CNMP_BINDING_3"/>
    <property type="match status" value="1"/>
</dbReference>
<dbReference type="InterPro" id="IPR036043">
    <property type="entry name" value="Phosphoglycerate_kinase_sf"/>
</dbReference>
<keyword evidence="12" id="KW-0472">Membrane</keyword>
<dbReference type="CDD" id="cd00038">
    <property type="entry name" value="CAP_ED"/>
    <property type="match status" value="1"/>
</dbReference>
<keyword evidence="12" id="KW-0812">Transmembrane</keyword>
<keyword evidence="6" id="KW-0547">Nucleotide-binding</keyword>
<evidence type="ECO:0000256" key="8">
    <source>
        <dbReference type="ARBA" id="ARBA00022840"/>
    </source>
</evidence>
<proteinExistence type="inferred from homology"/>
<evidence type="ECO:0000313" key="14">
    <source>
        <dbReference type="EMBL" id="CCC52754.1"/>
    </source>
</evidence>
<dbReference type="GO" id="GO:0043531">
    <property type="term" value="F:ADP binding"/>
    <property type="evidence" value="ECO:0007669"/>
    <property type="project" value="TreeGrafter"/>
</dbReference>
<evidence type="ECO:0000256" key="11">
    <source>
        <dbReference type="RuleBase" id="RU000696"/>
    </source>
</evidence>
<dbReference type="GO" id="GO:0005524">
    <property type="term" value="F:ATP binding"/>
    <property type="evidence" value="ECO:0007669"/>
    <property type="project" value="UniProtKB-KW"/>
</dbReference>
<dbReference type="SUPFAM" id="SSF51206">
    <property type="entry name" value="cAMP-binding domain-like"/>
    <property type="match status" value="1"/>
</dbReference>
<dbReference type="InterPro" id="IPR001576">
    <property type="entry name" value="Phosphoglycerate_kinase"/>
</dbReference>
<keyword evidence="5 10" id="KW-0808">Transferase</keyword>
<dbReference type="PRINTS" id="PR00477">
    <property type="entry name" value="PHGLYCKINASE"/>
</dbReference>
<dbReference type="PANTHER" id="PTHR11406:SF23">
    <property type="entry name" value="PHOSPHOGLYCERATE KINASE 1, CHLOROPLASTIC-RELATED"/>
    <property type="match status" value="1"/>
</dbReference>
<dbReference type="Pfam" id="PF00162">
    <property type="entry name" value="PGK"/>
    <property type="match status" value="1"/>
</dbReference>
<dbReference type="InterPro" id="IPR000595">
    <property type="entry name" value="cNMP-bd_dom"/>
</dbReference>
<organism evidence="14">
    <name type="scientific">Trypanosoma vivax (strain Y486)</name>
    <dbReference type="NCBI Taxonomy" id="1055687"/>
    <lineage>
        <taxon>Eukaryota</taxon>
        <taxon>Discoba</taxon>
        <taxon>Euglenozoa</taxon>
        <taxon>Kinetoplastea</taxon>
        <taxon>Metakinetoplastina</taxon>
        <taxon>Trypanosomatida</taxon>
        <taxon>Trypanosomatidae</taxon>
        <taxon>Trypanosoma</taxon>
        <taxon>Duttonella</taxon>
    </lineage>
</organism>
<comment type="pathway">
    <text evidence="10">Carbohydrate degradation; glycolysis; pyruvate from D-glyceraldehyde 3-phosphate: step 2/5.</text>
</comment>
<dbReference type="GO" id="GO:0004618">
    <property type="term" value="F:phosphoglycerate kinase activity"/>
    <property type="evidence" value="ECO:0007669"/>
    <property type="project" value="UniProtKB-EC"/>
</dbReference>
<keyword evidence="9" id="KW-0460">Magnesium</keyword>
<evidence type="ECO:0000256" key="2">
    <source>
        <dbReference type="ARBA" id="ARBA00001946"/>
    </source>
</evidence>
<evidence type="ECO:0000256" key="9">
    <source>
        <dbReference type="ARBA" id="ARBA00022842"/>
    </source>
</evidence>
<dbReference type="GO" id="GO:0005829">
    <property type="term" value="C:cytosol"/>
    <property type="evidence" value="ECO:0007669"/>
    <property type="project" value="TreeGrafter"/>
</dbReference>
<evidence type="ECO:0000256" key="1">
    <source>
        <dbReference type="ARBA" id="ARBA00000642"/>
    </source>
</evidence>
<dbReference type="Gene3D" id="2.60.120.10">
    <property type="entry name" value="Jelly Rolls"/>
    <property type="match status" value="1"/>
</dbReference>
<keyword evidence="12" id="KW-1133">Transmembrane helix</keyword>
<sequence length="795" mass="86071">MSVGALRMKRRVPDVWPVRNKRFFLLVSPENIVGETTDALTTISTISYLLEREGAVVVAASFGPLKGIPMNASLLQRDELIEAFRAEGGMGYTNFFFSLSTHHRAEVLKALEEGGSVPGDAVLGGVDTARVFARLPTREKAEALHRVFPKMEFSPVSTHVLVNELSKRFPNIAVKFAPDSLRAPVHSLAPGEILVLENLQFYRNESSPSLMEQMAMAEVLAANIDVFINESFATVSARHASNTALPKILLHGAAGFSMDRELAFFSSFLTHPPRPIAVVVAGDRIPEKLRMVRSLVGKVDKILIAGALVMPFLAAKGLSVDKSFQNSEQVRRRRLDCNGEVEELSIPSANFAEEIIALCNTNGVELVLPVDHVVTKQLTQATENSAVIIESVAVPSDVYAVDCGIKTISLFAKHISECQCVFWTGAFGCTCIGYSEGTYAFARALAEARKLSIISGNRTIRAIQDLGISLRFSHISSGGVACLEVLQGHLLPGVEALSEAQVPLDFVSAASADELLRRLPLFSGCSPEQVRAVAKKCTRCAHARGDYLAYRGDRHVSMWVVARGGLVARAGDNTVTIPCRYIGPGQTVGMYDFITQSLAVETVQAAVEDTITYQLTSSSLHDLLAEHTDIAAQLLQNASETLRLMANDEYLGQGAVLSMLKRAATRTRTPFICPVERGCGFIDDVVQDVASVLVFEGPALQCAVSTVRCFCRNERCEPCDFVAASRLALSVGGAIVRDIVYHSLVRFGLLTAIFVSSITASPFALLAAWTTLGKMSYTAFLNVAITSTVSGYALW</sequence>
<dbReference type="InterPro" id="IPR014710">
    <property type="entry name" value="RmlC-like_jellyroll"/>
</dbReference>
<dbReference type="AlphaFoldDB" id="G0UAC1"/>
<keyword evidence="7 10" id="KW-0418">Kinase</keyword>
<evidence type="ECO:0000256" key="3">
    <source>
        <dbReference type="ARBA" id="ARBA00008982"/>
    </source>
</evidence>
<reference evidence="14" key="1">
    <citation type="journal article" date="2012" name="Proc. Natl. Acad. Sci. U.S.A.">
        <title>Antigenic diversity is generated by distinct evolutionary mechanisms in African trypanosome species.</title>
        <authorList>
            <person name="Jackson A.P."/>
            <person name="Berry A."/>
            <person name="Aslett M."/>
            <person name="Allison H.C."/>
            <person name="Burton P."/>
            <person name="Vavrova-Anderson J."/>
            <person name="Brown R."/>
            <person name="Browne H."/>
            <person name="Corton N."/>
            <person name="Hauser H."/>
            <person name="Gamble J."/>
            <person name="Gilderthorp R."/>
            <person name="Marcello L."/>
            <person name="McQuillan J."/>
            <person name="Otto T.D."/>
            <person name="Quail M.A."/>
            <person name="Sanders M.J."/>
            <person name="van Tonder A."/>
            <person name="Ginger M.L."/>
            <person name="Field M.C."/>
            <person name="Barry J.D."/>
            <person name="Hertz-Fowler C."/>
            <person name="Berriman M."/>
        </authorList>
    </citation>
    <scope>NUCLEOTIDE SEQUENCE</scope>
    <source>
        <strain evidence="14">Y486</strain>
    </source>
</reference>
<name>G0UAC1_TRYVY</name>
<dbReference type="GO" id="GO:0006096">
    <property type="term" value="P:glycolytic process"/>
    <property type="evidence" value="ECO:0007669"/>
    <property type="project" value="UniProtKB-UniPathway"/>
</dbReference>
<keyword evidence="8" id="KW-0067">ATP-binding</keyword>
<dbReference type="GO" id="GO:0006094">
    <property type="term" value="P:gluconeogenesis"/>
    <property type="evidence" value="ECO:0007669"/>
    <property type="project" value="TreeGrafter"/>
</dbReference>
<dbReference type="EC" id="2.7.2.3" evidence="4 10"/>
<evidence type="ECO:0000259" key="13">
    <source>
        <dbReference type="PROSITE" id="PS50042"/>
    </source>
</evidence>